<evidence type="ECO:0000313" key="3">
    <source>
        <dbReference type="Proteomes" id="UP000246352"/>
    </source>
</evidence>
<dbReference type="CDD" id="cd04301">
    <property type="entry name" value="NAT_SF"/>
    <property type="match status" value="1"/>
</dbReference>
<dbReference type="Pfam" id="PF00583">
    <property type="entry name" value="Acetyltransf_1"/>
    <property type="match status" value="1"/>
</dbReference>
<dbReference type="GO" id="GO:0016747">
    <property type="term" value="F:acyltransferase activity, transferring groups other than amino-acyl groups"/>
    <property type="evidence" value="ECO:0007669"/>
    <property type="project" value="InterPro"/>
</dbReference>
<accession>A0A317PI13</accession>
<reference evidence="2 3" key="1">
    <citation type="submission" date="2018-05" db="EMBL/GenBank/DDBJ databases">
        <title>Genomic Encyclopedia of Type Strains, Phase IV (KMG-IV): sequencing the most valuable type-strain genomes for metagenomic binning, comparative biology and taxonomic classification.</title>
        <authorList>
            <person name="Goeker M."/>
        </authorList>
    </citation>
    <scope>NUCLEOTIDE SEQUENCE [LARGE SCALE GENOMIC DNA]</scope>
    <source>
        <strain evidence="2 3">DSM 16791</strain>
    </source>
</reference>
<dbReference type="PROSITE" id="PS51186">
    <property type="entry name" value="GNAT"/>
    <property type="match status" value="1"/>
</dbReference>
<evidence type="ECO:0000259" key="1">
    <source>
        <dbReference type="PROSITE" id="PS51186"/>
    </source>
</evidence>
<dbReference type="Gene3D" id="3.40.630.30">
    <property type="match status" value="1"/>
</dbReference>
<protein>
    <submittedName>
        <fullName evidence="2">Ribosomal protein S18 acetylase RimI-like enzyme</fullName>
    </submittedName>
</protein>
<comment type="caution">
    <text evidence="2">The sequence shown here is derived from an EMBL/GenBank/DDBJ whole genome shotgun (WGS) entry which is preliminary data.</text>
</comment>
<sequence>MEFRRETADDLGFLSALYASTRGEELAPLAWSEAQKAHFLDMQFRAQHSHYARHFPNALRLIIEHLGKPVGRLCLEFRREEHRIIDVALVPMARGRGFGEALLRDVMDGAASNGVAVGIHVEKANPAMRLYRRLGFAVRQDKGVYDLLDWRPPQVNTAS</sequence>
<dbReference type="AlphaFoldDB" id="A0A317PI13"/>
<dbReference type="Proteomes" id="UP000246352">
    <property type="component" value="Unassembled WGS sequence"/>
</dbReference>
<gene>
    <name evidence="2" type="ORF">DFR52_104137</name>
</gene>
<keyword evidence="2" id="KW-0687">Ribonucleoprotein</keyword>
<name>A0A317PI13_9HYPH</name>
<feature type="domain" description="N-acetyltransferase" evidence="1">
    <location>
        <begin position="1"/>
        <end position="154"/>
    </location>
</feature>
<dbReference type="GO" id="GO:0005840">
    <property type="term" value="C:ribosome"/>
    <property type="evidence" value="ECO:0007669"/>
    <property type="project" value="UniProtKB-KW"/>
</dbReference>
<organism evidence="2 3">
    <name type="scientific">Hoeflea marina</name>
    <dbReference type="NCBI Taxonomy" id="274592"/>
    <lineage>
        <taxon>Bacteria</taxon>
        <taxon>Pseudomonadati</taxon>
        <taxon>Pseudomonadota</taxon>
        <taxon>Alphaproteobacteria</taxon>
        <taxon>Hyphomicrobiales</taxon>
        <taxon>Rhizobiaceae</taxon>
        <taxon>Hoeflea</taxon>
    </lineage>
</organism>
<proteinExistence type="predicted"/>
<keyword evidence="2" id="KW-0689">Ribosomal protein</keyword>
<dbReference type="EMBL" id="QGTR01000004">
    <property type="protein sequence ID" value="PWV98847.1"/>
    <property type="molecule type" value="Genomic_DNA"/>
</dbReference>
<dbReference type="InterPro" id="IPR016181">
    <property type="entry name" value="Acyl_CoA_acyltransferase"/>
</dbReference>
<keyword evidence="3" id="KW-1185">Reference proteome</keyword>
<dbReference type="SUPFAM" id="SSF55729">
    <property type="entry name" value="Acyl-CoA N-acyltransferases (Nat)"/>
    <property type="match status" value="1"/>
</dbReference>
<dbReference type="InterPro" id="IPR000182">
    <property type="entry name" value="GNAT_dom"/>
</dbReference>
<evidence type="ECO:0000313" key="2">
    <source>
        <dbReference type="EMBL" id="PWV98847.1"/>
    </source>
</evidence>